<keyword evidence="1" id="KW-0812">Transmembrane</keyword>
<evidence type="ECO:0000256" key="1">
    <source>
        <dbReference type="SAM" id="Phobius"/>
    </source>
</evidence>
<sequence length="68" mass="7459">MAAAGLAFFVYVPYAEYVTGFLNEAGKFPQGFMMGLLSFLIGLTWWAMCMMIGEHSGLSVRKMGVAQL</sequence>
<keyword evidence="1" id="KW-0472">Membrane</keyword>
<evidence type="ECO:0000313" key="4">
    <source>
        <dbReference type="Proteomes" id="UP001642464"/>
    </source>
</evidence>
<evidence type="ECO:0000313" key="3">
    <source>
        <dbReference type="EMBL" id="CAK9029008.1"/>
    </source>
</evidence>
<comment type="caution">
    <text evidence="2">The sequence shown here is derived from an EMBL/GenBank/DDBJ whole genome shotgun (WGS) entry which is preliminary data.</text>
</comment>
<keyword evidence="1" id="KW-1133">Transmembrane helix</keyword>
<proteinExistence type="predicted"/>
<keyword evidence="4" id="KW-1185">Reference proteome</keyword>
<name>A0ABP0KQ42_9DINO</name>
<dbReference type="EMBL" id="CAXAMM010012492">
    <property type="protein sequence ID" value="CAK9029008.1"/>
    <property type="molecule type" value="Genomic_DNA"/>
</dbReference>
<dbReference type="Proteomes" id="UP001642464">
    <property type="component" value="Unassembled WGS sequence"/>
</dbReference>
<reference evidence="2 4" key="1">
    <citation type="submission" date="2024-02" db="EMBL/GenBank/DDBJ databases">
        <authorList>
            <person name="Chen Y."/>
            <person name="Shah S."/>
            <person name="Dougan E. K."/>
            <person name="Thang M."/>
            <person name="Chan C."/>
        </authorList>
    </citation>
    <scope>NUCLEOTIDE SEQUENCE [LARGE SCALE GENOMIC DNA]</scope>
</reference>
<accession>A0ABP0KQ42</accession>
<evidence type="ECO:0000313" key="2">
    <source>
        <dbReference type="EMBL" id="CAK9028991.1"/>
    </source>
</evidence>
<dbReference type="EMBL" id="CAXAMM010012481">
    <property type="protein sequence ID" value="CAK9028991.1"/>
    <property type="molecule type" value="Genomic_DNA"/>
</dbReference>
<gene>
    <name evidence="2" type="ORF">SCF082_LOCUS18594</name>
    <name evidence="3" type="ORF">SCF082_LOCUS18603</name>
</gene>
<organism evidence="2 4">
    <name type="scientific">Durusdinium trenchii</name>
    <dbReference type="NCBI Taxonomy" id="1381693"/>
    <lineage>
        <taxon>Eukaryota</taxon>
        <taxon>Sar</taxon>
        <taxon>Alveolata</taxon>
        <taxon>Dinophyceae</taxon>
        <taxon>Suessiales</taxon>
        <taxon>Symbiodiniaceae</taxon>
        <taxon>Durusdinium</taxon>
    </lineage>
</organism>
<protein>
    <submittedName>
        <fullName evidence="2">Uncharacterized protein</fullName>
    </submittedName>
</protein>
<feature type="transmembrane region" description="Helical" evidence="1">
    <location>
        <begin position="31"/>
        <end position="53"/>
    </location>
</feature>